<evidence type="ECO:0000313" key="6">
    <source>
        <dbReference type="EMBL" id="KAJ8340659.1"/>
    </source>
</evidence>
<evidence type="ECO:0000256" key="3">
    <source>
        <dbReference type="ARBA" id="ARBA00022840"/>
    </source>
</evidence>
<evidence type="ECO:0000256" key="5">
    <source>
        <dbReference type="SAM" id="SignalP"/>
    </source>
</evidence>
<dbReference type="PANTHER" id="PTHR23069">
    <property type="entry name" value="AAA DOMAIN-CONTAINING"/>
    <property type="match status" value="1"/>
</dbReference>
<dbReference type="GO" id="GO:0042393">
    <property type="term" value="F:histone binding"/>
    <property type="evidence" value="ECO:0007669"/>
    <property type="project" value="TreeGrafter"/>
</dbReference>
<keyword evidence="7" id="KW-1185">Reference proteome</keyword>
<dbReference type="GO" id="GO:0003682">
    <property type="term" value="F:chromatin binding"/>
    <property type="evidence" value="ECO:0007669"/>
    <property type="project" value="TreeGrafter"/>
</dbReference>
<reference evidence="6" key="1">
    <citation type="journal article" date="2023" name="Science">
        <title>Genome structures resolve the early diversification of teleost fishes.</title>
        <authorList>
            <person name="Parey E."/>
            <person name="Louis A."/>
            <person name="Montfort J."/>
            <person name="Bouchez O."/>
            <person name="Roques C."/>
            <person name="Iampietro C."/>
            <person name="Lluch J."/>
            <person name="Castinel A."/>
            <person name="Donnadieu C."/>
            <person name="Desvignes T."/>
            <person name="Floi Bucao C."/>
            <person name="Jouanno E."/>
            <person name="Wen M."/>
            <person name="Mejri S."/>
            <person name="Dirks R."/>
            <person name="Jansen H."/>
            <person name="Henkel C."/>
            <person name="Chen W.J."/>
            <person name="Zahm M."/>
            <person name="Cabau C."/>
            <person name="Klopp C."/>
            <person name="Thompson A.W."/>
            <person name="Robinson-Rechavi M."/>
            <person name="Braasch I."/>
            <person name="Lecointre G."/>
            <person name="Bobe J."/>
            <person name="Postlethwait J.H."/>
            <person name="Berthelot C."/>
            <person name="Roest Crollius H."/>
            <person name="Guiguen Y."/>
        </authorList>
    </citation>
    <scope>NUCLEOTIDE SEQUENCE</scope>
    <source>
        <strain evidence="6">WJC10195</strain>
    </source>
</reference>
<feature type="compositionally biased region" description="Pro residues" evidence="4">
    <location>
        <begin position="143"/>
        <end position="156"/>
    </location>
</feature>
<dbReference type="Proteomes" id="UP001152622">
    <property type="component" value="Chromosome 16"/>
</dbReference>
<feature type="chain" id="PRO_5040414985" description="ATPase family AAA domain containing 2B" evidence="5">
    <location>
        <begin position="22"/>
        <end position="329"/>
    </location>
</feature>
<comment type="caution">
    <text evidence="6">The sequence shown here is derived from an EMBL/GenBank/DDBJ whole genome shotgun (WGS) entry which is preliminary data.</text>
</comment>
<sequence length="329" mass="35826">MAASTLWAPLIWSLMLGYTCTFELQRCCGLWGLRHERPLAADQGPADHVKRKARRRPSWGRGIIRKKKSYLKKEEAEGEELDEGAEPEDTGAGPGEDTAGPSDAGLTQDEDSSCDAMDPPPAPNGPKPNGHTLSTEEESSNEPPGPAPTPDPAPAPPKEEAPPSNPQPQDCMNGDESLDSLDSEANRKVEEPGPAPATPATKEGDATQGGVGEEERPGESSEGDPDKEGVSKVKRCKKSLSEQVKAITTATAVEERPEDSPPPPLVVDHERLQGLLEQVVVKTELYTVEQLERLFSLLSQCIYQHRKDYNKTRMTQEMESTVQRLDTFL</sequence>
<feature type="region of interest" description="Disordered" evidence="4">
    <location>
        <begin position="64"/>
        <end position="265"/>
    </location>
</feature>
<dbReference type="GO" id="GO:0005634">
    <property type="term" value="C:nucleus"/>
    <property type="evidence" value="ECO:0007669"/>
    <property type="project" value="TreeGrafter"/>
</dbReference>
<evidence type="ECO:0000256" key="1">
    <source>
        <dbReference type="ARBA" id="ARBA00006914"/>
    </source>
</evidence>
<protein>
    <recommendedName>
        <fullName evidence="8">ATPase family AAA domain containing 2B</fullName>
    </recommendedName>
</protein>
<keyword evidence="3" id="KW-0067">ATP-binding</keyword>
<dbReference type="InterPro" id="IPR045199">
    <property type="entry name" value="ATAD2-like"/>
</dbReference>
<dbReference type="GO" id="GO:0006334">
    <property type="term" value="P:nucleosome assembly"/>
    <property type="evidence" value="ECO:0007669"/>
    <property type="project" value="TreeGrafter"/>
</dbReference>
<evidence type="ECO:0008006" key="8">
    <source>
        <dbReference type="Google" id="ProtNLM"/>
    </source>
</evidence>
<evidence type="ECO:0000256" key="4">
    <source>
        <dbReference type="SAM" id="MobiDB-lite"/>
    </source>
</evidence>
<dbReference type="PANTHER" id="PTHR23069:SF5">
    <property type="entry name" value="ATPASE FAMILY AAA DOMAIN-CONTAINING PROTEIN 2B"/>
    <property type="match status" value="1"/>
</dbReference>
<evidence type="ECO:0000313" key="7">
    <source>
        <dbReference type="Proteomes" id="UP001152622"/>
    </source>
</evidence>
<dbReference type="AlphaFoldDB" id="A0A9Q1EKW8"/>
<organism evidence="6 7">
    <name type="scientific">Synaphobranchus kaupii</name>
    <name type="common">Kaup's arrowtooth eel</name>
    <dbReference type="NCBI Taxonomy" id="118154"/>
    <lineage>
        <taxon>Eukaryota</taxon>
        <taxon>Metazoa</taxon>
        <taxon>Chordata</taxon>
        <taxon>Craniata</taxon>
        <taxon>Vertebrata</taxon>
        <taxon>Euteleostomi</taxon>
        <taxon>Actinopterygii</taxon>
        <taxon>Neopterygii</taxon>
        <taxon>Teleostei</taxon>
        <taxon>Anguilliformes</taxon>
        <taxon>Synaphobranchidae</taxon>
        <taxon>Synaphobranchus</taxon>
    </lineage>
</organism>
<name>A0A9Q1EKW8_SYNKA</name>
<dbReference type="EMBL" id="JAINUF010000016">
    <property type="protein sequence ID" value="KAJ8340659.1"/>
    <property type="molecule type" value="Genomic_DNA"/>
</dbReference>
<accession>A0A9Q1EKW8</accession>
<dbReference type="GO" id="GO:0006337">
    <property type="term" value="P:nucleosome disassembly"/>
    <property type="evidence" value="ECO:0007669"/>
    <property type="project" value="TreeGrafter"/>
</dbReference>
<keyword evidence="5" id="KW-0732">Signal</keyword>
<dbReference type="GO" id="GO:0045815">
    <property type="term" value="P:transcription initiation-coupled chromatin remodeling"/>
    <property type="evidence" value="ECO:0007669"/>
    <property type="project" value="TreeGrafter"/>
</dbReference>
<comment type="similarity">
    <text evidence="1">Belongs to the AAA ATPase family.</text>
</comment>
<dbReference type="OrthoDB" id="5421at2759"/>
<proteinExistence type="inferred from homology"/>
<dbReference type="GO" id="GO:0016887">
    <property type="term" value="F:ATP hydrolysis activity"/>
    <property type="evidence" value="ECO:0007669"/>
    <property type="project" value="TreeGrafter"/>
</dbReference>
<gene>
    <name evidence="6" type="ORF">SKAU_G00352920</name>
</gene>
<feature type="signal peptide" evidence="5">
    <location>
        <begin position="1"/>
        <end position="21"/>
    </location>
</feature>
<dbReference type="GO" id="GO:0005524">
    <property type="term" value="F:ATP binding"/>
    <property type="evidence" value="ECO:0007669"/>
    <property type="project" value="UniProtKB-KW"/>
</dbReference>
<feature type="compositionally biased region" description="Basic and acidic residues" evidence="4">
    <location>
        <begin position="213"/>
        <end position="231"/>
    </location>
</feature>
<keyword evidence="2" id="KW-0547">Nucleotide-binding</keyword>
<evidence type="ECO:0000256" key="2">
    <source>
        <dbReference type="ARBA" id="ARBA00022741"/>
    </source>
</evidence>
<feature type="compositionally biased region" description="Acidic residues" evidence="4">
    <location>
        <begin position="76"/>
        <end position="89"/>
    </location>
</feature>